<sequence>MPSLCVNKGVIKEGPCQLTINGDEVEVYIDVEYLVKTVLPAFKKVIKSCSSIQGECKDWSDSIKEYVSKNPKHVDAAVLTLQGELRLIELSRDNDVAKLATELNEKLRGTYLMLSDLNLVPNVERVVYVPVVGDDRVAAELQKKLSEALNNTSPFTKVRDMGYNFRRRLPRLSVDVKPCCGTSAQ</sequence>
<dbReference type="AlphaFoldDB" id="A0A8D5ZIW4"/>
<organism evidence="1 2">
    <name type="scientific">Stygiolobus caldivivus</name>
    <dbReference type="NCBI Taxonomy" id="2824673"/>
    <lineage>
        <taxon>Archaea</taxon>
        <taxon>Thermoproteota</taxon>
        <taxon>Thermoprotei</taxon>
        <taxon>Sulfolobales</taxon>
        <taxon>Sulfolobaceae</taxon>
        <taxon>Stygiolobus</taxon>
    </lineage>
</organism>
<dbReference type="RefSeq" id="WP_221289750.1">
    <property type="nucleotide sequence ID" value="NZ_AP024597.1"/>
</dbReference>
<name>A0A8D5ZIW4_9CREN</name>
<accession>A0A8D5ZIW4</accession>
<proteinExistence type="predicted"/>
<dbReference type="EMBL" id="AP024597">
    <property type="protein sequence ID" value="BCU69750.1"/>
    <property type="molecule type" value="Genomic_DNA"/>
</dbReference>
<reference evidence="1 2" key="1">
    <citation type="submission" date="2021-04" db="EMBL/GenBank/DDBJ databases">
        <title>Complete genome sequence of Stygiolobus sp. KN-1.</title>
        <authorList>
            <person name="Nakamura K."/>
            <person name="Sakai H."/>
            <person name="Kurosawa N."/>
        </authorList>
    </citation>
    <scope>NUCLEOTIDE SEQUENCE [LARGE SCALE GENOMIC DNA]</scope>
    <source>
        <strain evidence="1 2">KN-1</strain>
    </source>
</reference>
<protein>
    <submittedName>
        <fullName evidence="1">Uncharacterized protein</fullName>
    </submittedName>
</protein>
<dbReference type="Proteomes" id="UP000825123">
    <property type="component" value="Chromosome"/>
</dbReference>
<keyword evidence="2" id="KW-1185">Reference proteome</keyword>
<dbReference type="GeneID" id="66162790"/>
<evidence type="ECO:0000313" key="2">
    <source>
        <dbReference type="Proteomes" id="UP000825123"/>
    </source>
</evidence>
<gene>
    <name evidence="1" type="ORF">KN1_10470</name>
</gene>
<dbReference type="KEGG" id="csty:KN1_10470"/>
<evidence type="ECO:0000313" key="1">
    <source>
        <dbReference type="EMBL" id="BCU69750.1"/>
    </source>
</evidence>